<accession>A0A8S9M821</accession>
<sequence>MSASRFGLNALRNPSQPSKTSTDNIIEKYEDAPEPMQVDHATVGRTLRKNNEKVPKHLKRGTNDKEMDSFTKRILRIPMDKPFEEAYFTTFCYFDHGTELESETGASVDTQPRVLIDEKSGATIDRAIEALIDRDPANEIDDFPEGYINSWENDYYQPSFTIHTATPSKRKMSATMEYHGFAMEEEGVLRTSHEAKGETSIERHSSWNRIRRKSRNCLYEFGQRAYDHSGNERFHRETRDEYGIYRDEHGHARAVDGRIIHCQTLTAEQRLMTWYMGSIDPRRCHWMTPTRGSMMSTTQSMTALTGLDERGFFPEDISKSTHARLGIQQHSISNLQKRMHADEVDKEILENQWTRGDEAIRIFVGKWF</sequence>
<dbReference type="EMBL" id="QGKY02000089">
    <property type="protein sequence ID" value="KAF2614597.1"/>
    <property type="molecule type" value="Genomic_DNA"/>
</dbReference>
<comment type="caution">
    <text evidence="2">The sequence shown here is derived from an EMBL/GenBank/DDBJ whole genome shotgun (WGS) entry which is preliminary data.</text>
</comment>
<protein>
    <submittedName>
        <fullName evidence="2">Uncharacterized protein</fullName>
    </submittedName>
</protein>
<proteinExistence type="predicted"/>
<feature type="compositionally biased region" description="Polar residues" evidence="1">
    <location>
        <begin position="12"/>
        <end position="23"/>
    </location>
</feature>
<reference evidence="2" key="1">
    <citation type="submission" date="2019-12" db="EMBL/GenBank/DDBJ databases">
        <title>Genome sequencing and annotation of Brassica cretica.</title>
        <authorList>
            <person name="Studholme D.J."/>
            <person name="Sarris P.F."/>
        </authorList>
    </citation>
    <scope>NUCLEOTIDE SEQUENCE</scope>
    <source>
        <strain evidence="2">PFS-102/07</strain>
        <tissue evidence="2">Leaf</tissue>
    </source>
</reference>
<gene>
    <name evidence="2" type="ORF">F2Q70_00012084</name>
</gene>
<evidence type="ECO:0000313" key="2">
    <source>
        <dbReference type="EMBL" id="KAF2614597.1"/>
    </source>
</evidence>
<feature type="region of interest" description="Disordered" evidence="1">
    <location>
        <begin position="1"/>
        <end position="23"/>
    </location>
</feature>
<organism evidence="2">
    <name type="scientific">Brassica cretica</name>
    <name type="common">Mustard</name>
    <dbReference type="NCBI Taxonomy" id="69181"/>
    <lineage>
        <taxon>Eukaryota</taxon>
        <taxon>Viridiplantae</taxon>
        <taxon>Streptophyta</taxon>
        <taxon>Embryophyta</taxon>
        <taxon>Tracheophyta</taxon>
        <taxon>Spermatophyta</taxon>
        <taxon>Magnoliopsida</taxon>
        <taxon>eudicotyledons</taxon>
        <taxon>Gunneridae</taxon>
        <taxon>Pentapetalae</taxon>
        <taxon>rosids</taxon>
        <taxon>malvids</taxon>
        <taxon>Brassicales</taxon>
        <taxon>Brassicaceae</taxon>
        <taxon>Brassiceae</taxon>
        <taxon>Brassica</taxon>
    </lineage>
</organism>
<evidence type="ECO:0000256" key="1">
    <source>
        <dbReference type="SAM" id="MobiDB-lite"/>
    </source>
</evidence>
<dbReference type="AlphaFoldDB" id="A0A8S9M821"/>
<name>A0A8S9M821_BRACR</name>